<accession>A0ACC5REC1</accession>
<evidence type="ECO:0000313" key="2">
    <source>
        <dbReference type="Proteomes" id="UP000616151"/>
    </source>
</evidence>
<dbReference type="EMBL" id="JAENHL010000008">
    <property type="protein sequence ID" value="MBK1870984.1"/>
    <property type="molecule type" value="Genomic_DNA"/>
</dbReference>
<name>A0ACC5REC1_9HYPH</name>
<organism evidence="1 2">
    <name type="scientific">Taklimakanibacter albus</name>
    <dbReference type="NCBI Taxonomy" id="2800327"/>
    <lineage>
        <taxon>Bacteria</taxon>
        <taxon>Pseudomonadati</taxon>
        <taxon>Pseudomonadota</taxon>
        <taxon>Alphaproteobacteria</taxon>
        <taxon>Hyphomicrobiales</taxon>
        <taxon>Aestuariivirgaceae</taxon>
        <taxon>Taklimakanibacter</taxon>
    </lineage>
</organism>
<sequence length="160" mass="17757">MIVICLNGPINAGKSTIGRVLAGMLPDAEFIEGDDHGIPEGVPFEEMIERATAWLAGLIAEKQRSFLVIAYPLRPEDFVLLREACAKRDARLFVVTLAPPMELVLKDRGDRKLDAEERARIREMYEEGYAARDFSDVIVTDVESPDVMALRIAGLIGLRS</sequence>
<keyword evidence="2" id="KW-1185">Reference proteome</keyword>
<reference evidence="1" key="1">
    <citation type="submission" date="2021-01" db="EMBL/GenBank/DDBJ databases">
        <authorList>
            <person name="Sun Q."/>
        </authorList>
    </citation>
    <scope>NUCLEOTIDE SEQUENCE</scope>
    <source>
        <strain evidence="1">YIM B02566</strain>
    </source>
</reference>
<dbReference type="Proteomes" id="UP000616151">
    <property type="component" value="Unassembled WGS sequence"/>
</dbReference>
<gene>
    <name evidence="1" type="ORF">JHL16_31755</name>
</gene>
<keyword evidence="1" id="KW-0418">Kinase</keyword>
<protein>
    <submittedName>
        <fullName evidence="1">Shikimate kinase</fullName>
    </submittedName>
</protein>
<comment type="caution">
    <text evidence="1">The sequence shown here is derived from an EMBL/GenBank/DDBJ whole genome shotgun (WGS) entry which is preliminary data.</text>
</comment>
<evidence type="ECO:0000313" key="1">
    <source>
        <dbReference type="EMBL" id="MBK1870984.1"/>
    </source>
</evidence>
<proteinExistence type="predicted"/>
<keyword evidence="1" id="KW-0808">Transferase</keyword>